<dbReference type="OrthoDB" id="2428527at2759"/>
<feature type="transmembrane region" description="Helical" evidence="6">
    <location>
        <begin position="276"/>
        <end position="294"/>
    </location>
</feature>
<dbReference type="GO" id="GO:0022857">
    <property type="term" value="F:transmembrane transporter activity"/>
    <property type="evidence" value="ECO:0007669"/>
    <property type="project" value="InterPro"/>
</dbReference>
<evidence type="ECO:0000256" key="4">
    <source>
        <dbReference type="ARBA" id="ARBA00023136"/>
    </source>
</evidence>
<feature type="transmembrane region" description="Helical" evidence="6">
    <location>
        <begin position="473"/>
        <end position="499"/>
    </location>
</feature>
<dbReference type="OMA" id="PMWFFLN"/>
<feature type="region of interest" description="Disordered" evidence="5">
    <location>
        <begin position="1"/>
        <end position="65"/>
    </location>
</feature>
<proteinExistence type="predicted"/>
<dbReference type="eggNOG" id="KOG0254">
    <property type="taxonomic scope" value="Eukaryota"/>
</dbReference>
<evidence type="ECO:0000256" key="1">
    <source>
        <dbReference type="ARBA" id="ARBA00004141"/>
    </source>
</evidence>
<evidence type="ECO:0000256" key="6">
    <source>
        <dbReference type="SAM" id="Phobius"/>
    </source>
</evidence>
<feature type="compositionally biased region" description="Basic and acidic residues" evidence="5">
    <location>
        <begin position="34"/>
        <end position="45"/>
    </location>
</feature>
<gene>
    <name evidence="8" type="ORF">CSUB01_09308</name>
</gene>
<organism evidence="8 9">
    <name type="scientific">Colletotrichum sublineola</name>
    <name type="common">Sorghum anthracnose fungus</name>
    <dbReference type="NCBI Taxonomy" id="1173701"/>
    <lineage>
        <taxon>Eukaryota</taxon>
        <taxon>Fungi</taxon>
        <taxon>Dikarya</taxon>
        <taxon>Ascomycota</taxon>
        <taxon>Pezizomycotina</taxon>
        <taxon>Sordariomycetes</taxon>
        <taxon>Hypocreomycetidae</taxon>
        <taxon>Glomerellales</taxon>
        <taxon>Glomerellaceae</taxon>
        <taxon>Colletotrichum</taxon>
        <taxon>Colletotrichum graminicola species complex</taxon>
    </lineage>
</organism>
<feature type="transmembrane region" description="Helical" evidence="6">
    <location>
        <begin position="247"/>
        <end position="270"/>
    </location>
</feature>
<dbReference type="InterPro" id="IPR011701">
    <property type="entry name" value="MFS"/>
</dbReference>
<evidence type="ECO:0000256" key="3">
    <source>
        <dbReference type="ARBA" id="ARBA00022989"/>
    </source>
</evidence>
<feature type="domain" description="Major facilitator superfamily (MFS) profile" evidence="7">
    <location>
        <begin position="112"/>
        <end position="577"/>
    </location>
</feature>
<dbReference type="GO" id="GO:0016020">
    <property type="term" value="C:membrane"/>
    <property type="evidence" value="ECO:0007669"/>
    <property type="project" value="UniProtKB-SubCell"/>
</dbReference>
<dbReference type="HOGENOM" id="CLU_000960_27_4_1"/>
<evidence type="ECO:0000256" key="5">
    <source>
        <dbReference type="SAM" id="MobiDB-lite"/>
    </source>
</evidence>
<feature type="transmembrane region" description="Helical" evidence="6">
    <location>
        <begin position="306"/>
        <end position="332"/>
    </location>
</feature>
<dbReference type="PANTHER" id="PTHR42718">
    <property type="entry name" value="MAJOR FACILITATOR SUPERFAMILY MULTIDRUG TRANSPORTER MFSC"/>
    <property type="match status" value="1"/>
</dbReference>
<feature type="compositionally biased region" description="Low complexity" evidence="5">
    <location>
        <begin position="46"/>
        <end position="63"/>
    </location>
</feature>
<feature type="transmembrane region" description="Helical" evidence="6">
    <location>
        <begin position="344"/>
        <end position="364"/>
    </location>
</feature>
<dbReference type="Gene3D" id="1.20.1250.20">
    <property type="entry name" value="MFS general substrate transporter like domains"/>
    <property type="match status" value="2"/>
</dbReference>
<accession>A0A066XAA6</accession>
<evidence type="ECO:0000313" key="8">
    <source>
        <dbReference type="EMBL" id="KDN62661.1"/>
    </source>
</evidence>
<evidence type="ECO:0000256" key="2">
    <source>
        <dbReference type="ARBA" id="ARBA00022692"/>
    </source>
</evidence>
<keyword evidence="9" id="KW-1185">Reference proteome</keyword>
<comment type="caution">
    <text evidence="8">The sequence shown here is derived from an EMBL/GenBank/DDBJ whole genome shotgun (WGS) entry which is preliminary data.</text>
</comment>
<keyword evidence="3 6" id="KW-1133">Transmembrane helix</keyword>
<comment type="subcellular location">
    <subcellularLocation>
        <location evidence="1">Membrane</location>
        <topology evidence="1">Multi-pass membrane protein</topology>
    </subcellularLocation>
</comment>
<dbReference type="AlphaFoldDB" id="A0A066XAA6"/>
<keyword evidence="4 6" id="KW-0472">Membrane</keyword>
<dbReference type="InterPro" id="IPR036259">
    <property type="entry name" value="MFS_trans_sf"/>
</dbReference>
<dbReference type="PANTHER" id="PTHR42718:SF1">
    <property type="entry name" value="LOW AFFINITY AMMONIUM TRANSPORTER"/>
    <property type="match status" value="1"/>
</dbReference>
<dbReference type="Proteomes" id="UP000027238">
    <property type="component" value="Unassembled WGS sequence"/>
</dbReference>
<dbReference type="Pfam" id="PF07690">
    <property type="entry name" value="MFS_1"/>
    <property type="match status" value="1"/>
</dbReference>
<feature type="compositionally biased region" description="Polar residues" evidence="5">
    <location>
        <begin position="1"/>
        <end position="29"/>
    </location>
</feature>
<dbReference type="PROSITE" id="PS50850">
    <property type="entry name" value="MFS"/>
    <property type="match status" value="1"/>
</dbReference>
<keyword evidence="2 6" id="KW-0812">Transmembrane</keyword>
<dbReference type="SUPFAM" id="SSF103473">
    <property type="entry name" value="MFS general substrate transporter"/>
    <property type="match status" value="1"/>
</dbReference>
<dbReference type="CDD" id="cd17476">
    <property type="entry name" value="MFS_Amf1_MDR_like"/>
    <property type="match status" value="1"/>
</dbReference>
<protein>
    <submittedName>
        <fullName evidence="8">Putative major facilitator superfamily transporter</fullName>
    </submittedName>
</protein>
<evidence type="ECO:0000313" key="9">
    <source>
        <dbReference type="Proteomes" id="UP000027238"/>
    </source>
</evidence>
<feature type="transmembrane region" description="Helical" evidence="6">
    <location>
        <begin position="183"/>
        <end position="203"/>
    </location>
</feature>
<sequence>MTSLSASEKQRGRTSTDTFSKDGTATAAPNVNLPKDEKLISDRSSNDASSNNASSNDGLDNGGRLTQQQSNIPSVWLAETMSLPREVMFVIICCMAQFCTRKWNTASHHHAQRAAVGLTHILSPLPPEAAYIESLLMLHVIGSSFHVEDPARLAWLVAGYSLTIGTFILFSGRLGDAFGYKRMLIIGFAWFSLWSLVAGLSVYSNFTLAVVSRVLQGIGPAICLPNALALFGATYPPGHRKAMVFSFFGAVAPMGGVIGGAVACVLELAWWPWAMWALSIWLAILAVAGCFIIPEPPTKLPAPKGFKALVVELDIPGAVTGVAALVLFNFAWNMAPIAGWGTPVVLVPLVLGLVLFGVFAVIEFKYAPMPLLPFEVVNANVGFVLAAVVCGWATFGIWSLYLVQILQEIRGLSPLLTCAWFAPVVVMGGLAAVITGKLLGPLQVRPPVVMTMALAAFTVGVILTATAPENQVYWAQIFVSMLVMPFGMDMSFPAATLILSDAVKKEHQGIGASLVNTVVNYGIALGVGFAGTVEVHVNNGGRTKDDQLRGFRGALYMGVGLAVLGLGVALTFLAREWRHRSGGKGNKEKAAEAQTQT</sequence>
<feature type="transmembrane region" description="Helical" evidence="6">
    <location>
        <begin position="376"/>
        <end position="401"/>
    </location>
</feature>
<feature type="transmembrane region" description="Helical" evidence="6">
    <location>
        <begin position="448"/>
        <end position="467"/>
    </location>
</feature>
<feature type="transmembrane region" description="Helical" evidence="6">
    <location>
        <begin position="413"/>
        <end position="436"/>
    </location>
</feature>
<feature type="transmembrane region" description="Helical" evidence="6">
    <location>
        <begin position="215"/>
        <end position="235"/>
    </location>
</feature>
<dbReference type="InterPro" id="IPR020846">
    <property type="entry name" value="MFS_dom"/>
</dbReference>
<evidence type="ECO:0000259" key="7">
    <source>
        <dbReference type="PROSITE" id="PS50850"/>
    </source>
</evidence>
<dbReference type="EMBL" id="JMSE01001312">
    <property type="protein sequence ID" value="KDN62661.1"/>
    <property type="molecule type" value="Genomic_DNA"/>
</dbReference>
<reference evidence="9" key="1">
    <citation type="journal article" date="2014" name="Genome Announc.">
        <title>Draft genome sequence of Colletotrichum sublineola, a destructive pathogen of cultivated sorghum.</title>
        <authorList>
            <person name="Baroncelli R."/>
            <person name="Sanz-Martin J.M."/>
            <person name="Rech G.E."/>
            <person name="Sukno S.A."/>
            <person name="Thon M.R."/>
        </authorList>
    </citation>
    <scope>NUCLEOTIDE SEQUENCE [LARGE SCALE GENOMIC DNA]</scope>
    <source>
        <strain evidence="9">TX430BB</strain>
    </source>
</reference>
<feature type="transmembrane region" description="Helical" evidence="6">
    <location>
        <begin position="153"/>
        <end position="171"/>
    </location>
</feature>
<feature type="transmembrane region" description="Helical" evidence="6">
    <location>
        <begin position="553"/>
        <end position="574"/>
    </location>
</feature>
<name>A0A066XAA6_COLSU</name>
<feature type="transmembrane region" description="Helical" evidence="6">
    <location>
        <begin position="511"/>
        <end position="533"/>
    </location>
</feature>